<evidence type="ECO:0000313" key="3">
    <source>
        <dbReference type="Proteomes" id="UP000322524"/>
    </source>
</evidence>
<dbReference type="Proteomes" id="UP000322524">
    <property type="component" value="Unassembled WGS sequence"/>
</dbReference>
<feature type="domain" description="Helix-turn-helix" evidence="1">
    <location>
        <begin position="16"/>
        <end position="64"/>
    </location>
</feature>
<protein>
    <submittedName>
        <fullName evidence="2">Helix-turn-helix domain-containing protein</fullName>
    </submittedName>
</protein>
<dbReference type="EMBL" id="VTEV01000001">
    <property type="protein sequence ID" value="TYS71048.1"/>
    <property type="molecule type" value="Genomic_DNA"/>
</dbReference>
<accession>A0A5D4T8N2</accession>
<reference evidence="2 3" key="1">
    <citation type="submission" date="2019-08" db="EMBL/GenBank/DDBJ databases">
        <title>Bacillus genomes from the desert of Cuatro Cienegas, Coahuila.</title>
        <authorList>
            <person name="Olmedo-Alvarez G."/>
        </authorList>
    </citation>
    <scope>NUCLEOTIDE SEQUENCE [LARGE SCALE GENOMIC DNA]</scope>
    <source>
        <strain evidence="2 3">CH28_1T</strain>
    </source>
</reference>
<evidence type="ECO:0000259" key="1">
    <source>
        <dbReference type="Pfam" id="PF12728"/>
    </source>
</evidence>
<organism evidence="2 3">
    <name type="scientific">Sutcliffiella horikoshii</name>
    <dbReference type="NCBI Taxonomy" id="79883"/>
    <lineage>
        <taxon>Bacteria</taxon>
        <taxon>Bacillati</taxon>
        <taxon>Bacillota</taxon>
        <taxon>Bacilli</taxon>
        <taxon>Bacillales</taxon>
        <taxon>Bacillaceae</taxon>
        <taxon>Sutcliffiella</taxon>
    </lineage>
</organism>
<name>A0A5D4T8N2_9BACI</name>
<gene>
    <name evidence="2" type="ORF">FZC76_03915</name>
</gene>
<sequence>MLMKNTGGENDYPLILTAKEICEILKISKPTAYEIMSRSNFPLLKIGKCKRVFRNDFFDWLKSERKNHHSNNKKL</sequence>
<dbReference type="InterPro" id="IPR041657">
    <property type="entry name" value="HTH_17"/>
</dbReference>
<dbReference type="Pfam" id="PF12728">
    <property type="entry name" value="HTH_17"/>
    <property type="match status" value="1"/>
</dbReference>
<dbReference type="AlphaFoldDB" id="A0A5D4T8N2"/>
<comment type="caution">
    <text evidence="2">The sequence shown here is derived from an EMBL/GenBank/DDBJ whole genome shotgun (WGS) entry which is preliminary data.</text>
</comment>
<proteinExistence type="predicted"/>
<evidence type="ECO:0000313" key="2">
    <source>
        <dbReference type="EMBL" id="TYS71048.1"/>
    </source>
</evidence>
<dbReference type="OrthoDB" id="122388at2"/>